<keyword evidence="10" id="KW-1185">Reference proteome</keyword>
<evidence type="ECO:0000256" key="3">
    <source>
        <dbReference type="ARBA" id="ARBA00044676"/>
    </source>
</evidence>
<dbReference type="Pfam" id="PF08652">
    <property type="entry name" value="RAI1"/>
    <property type="match status" value="1"/>
</dbReference>
<sequence>MSSPVFQIQPVARFDGQSEPVKRPREIAYFSYDDKHQFHLDDSSMQWYYPPKLGADLSKGFDTFDKHDESIDEHLDNLLKTIAAHEKEEGKKIDASIVTWRGMMTKIMSAPFEDRDGYVKNNTNHGKGADLTIMSMLAST</sequence>
<evidence type="ECO:0000256" key="5">
    <source>
        <dbReference type="ARBA" id="ARBA00046211"/>
    </source>
</evidence>
<evidence type="ECO:0000313" key="9">
    <source>
        <dbReference type="EMBL" id="GAW25413.1"/>
    </source>
</evidence>
<organism evidence="9">
    <name type="scientific">Rosellinia necatrix</name>
    <name type="common">White root-rot fungus</name>
    <dbReference type="NCBI Taxonomy" id="77044"/>
    <lineage>
        <taxon>Eukaryota</taxon>
        <taxon>Fungi</taxon>
        <taxon>Dikarya</taxon>
        <taxon>Ascomycota</taxon>
        <taxon>Pezizomycotina</taxon>
        <taxon>Sordariomycetes</taxon>
        <taxon>Xylariomycetidae</taxon>
        <taxon>Xylariales</taxon>
        <taxon>Xylariaceae</taxon>
        <taxon>Rosellinia</taxon>
    </lineage>
</organism>
<dbReference type="AlphaFoldDB" id="A0A1S8A5T1"/>
<dbReference type="STRING" id="77044.A0A1S8A5T1"/>
<comment type="catalytic activity">
    <reaction evidence="4">
        <text>a 5'-end triphospho-ribonucleoside in mRNA + H2O = a 5'-end phospho-ribonucleoside in mRNA + diphosphate + H(+)</text>
        <dbReference type="Rhea" id="RHEA:78683"/>
        <dbReference type="Rhea" id="RHEA-COMP:15692"/>
        <dbReference type="Rhea" id="RHEA-COMP:17164"/>
        <dbReference type="ChEBI" id="CHEBI:15377"/>
        <dbReference type="ChEBI" id="CHEBI:15378"/>
        <dbReference type="ChEBI" id="CHEBI:33019"/>
        <dbReference type="ChEBI" id="CHEBI:138282"/>
        <dbReference type="ChEBI" id="CHEBI:167618"/>
    </reaction>
    <physiologicalReaction direction="left-to-right" evidence="4">
        <dbReference type="Rhea" id="RHEA:78684"/>
    </physiologicalReaction>
</comment>
<gene>
    <name evidence="9" type="ORF">SAMD00023353_0600740</name>
</gene>
<comment type="function">
    <text evidence="5">Decapping enzyme for NAD-capped RNAs: specifically hydrolyzes the nicotinamide adenine dinucleotide (NAD) cap from a subset of RNAs by removing the entire NAD moiety from the 5'-end of an NAD-capped RNA. The NAD-cap is present at the 5'-end of some RNAs and snoRNAs. In contrast to the canonical 5'-end N7 methylguanosine (m7G) cap, the NAD cap promotes mRNA decay. Also acts as a non-canonical decapping enzyme that removes the entire cap structure of m7G capped or incompletely capped RNAs. Has decapping activity toward incomplete 5'-end m7G cap mRNAs such as unmethylated 5'-end-capped RNA (cap0), while it has no activity toward 2'-O-ribose methylated m7G cap (cap1). Also possesses RNA 5'-pyrophosphohydrolase activity by hydrolyzing the 5'-end triphosphate to release pyrophosphates. Stimulates exoribonuclease activity of Rat1, allowing it to degrade RNAs with stable secondary structure more effectively.</text>
</comment>
<dbReference type="InterPro" id="IPR013961">
    <property type="entry name" value="RAI1"/>
</dbReference>
<evidence type="ECO:0000256" key="4">
    <source>
        <dbReference type="ARBA" id="ARBA00044692"/>
    </source>
</evidence>
<reference evidence="9" key="1">
    <citation type="submission" date="2016-03" db="EMBL/GenBank/DDBJ databases">
        <title>Draft genome sequence of Rosellinia necatrix.</title>
        <authorList>
            <person name="Kanematsu S."/>
        </authorList>
    </citation>
    <scope>NUCLEOTIDE SEQUENCE [LARGE SCALE GENOMIC DNA]</scope>
    <source>
        <strain evidence="9">W97</strain>
    </source>
</reference>
<keyword evidence="7" id="KW-0539">Nucleus</keyword>
<dbReference type="GO" id="GO:0046872">
    <property type="term" value="F:metal ion binding"/>
    <property type="evidence" value="ECO:0007669"/>
    <property type="project" value="UniProtKB-KW"/>
</dbReference>
<dbReference type="GO" id="GO:0000166">
    <property type="term" value="F:nucleotide binding"/>
    <property type="evidence" value="ECO:0007669"/>
    <property type="project" value="UniProtKB-KW"/>
</dbReference>
<comment type="catalytic activity">
    <reaction evidence="6">
        <text>a 5'-end NAD(+)-phospho-ribonucleoside in mRNA + H2O = a 5'-end phospho-ribonucleoside in mRNA + NAD(+) + H(+)</text>
        <dbReference type="Rhea" id="RHEA:60880"/>
        <dbReference type="Rhea" id="RHEA-COMP:15692"/>
        <dbReference type="Rhea" id="RHEA-COMP:15698"/>
        <dbReference type="ChEBI" id="CHEBI:15377"/>
        <dbReference type="ChEBI" id="CHEBI:15378"/>
        <dbReference type="ChEBI" id="CHEBI:57540"/>
        <dbReference type="ChEBI" id="CHEBI:138282"/>
        <dbReference type="ChEBI" id="CHEBI:144029"/>
    </reaction>
    <physiologicalReaction direction="left-to-right" evidence="6">
        <dbReference type="Rhea" id="RHEA:60881"/>
    </physiologicalReaction>
</comment>
<name>A0A1S8A5T1_ROSNE</name>
<dbReference type="InterPro" id="IPR039039">
    <property type="entry name" value="RAI1-like_fam"/>
</dbReference>
<comment type="cofactor">
    <cofactor evidence="1 7">
        <name>a divalent metal cation</name>
        <dbReference type="ChEBI" id="CHEBI:60240"/>
    </cofactor>
</comment>
<feature type="domain" description="RAI1-like" evidence="8">
    <location>
        <begin position="22"/>
        <end position="118"/>
    </location>
</feature>
<evidence type="ECO:0000256" key="1">
    <source>
        <dbReference type="ARBA" id="ARBA00001968"/>
    </source>
</evidence>
<dbReference type="GO" id="GO:0003723">
    <property type="term" value="F:RNA binding"/>
    <property type="evidence" value="ECO:0007669"/>
    <property type="project" value="UniProtKB-KW"/>
</dbReference>
<dbReference type="GO" id="GO:0005634">
    <property type="term" value="C:nucleus"/>
    <property type="evidence" value="ECO:0007669"/>
    <property type="project" value="UniProtKB-SubCell"/>
</dbReference>
<dbReference type="GO" id="GO:0034353">
    <property type="term" value="F:mRNA 5'-diphosphatase activity"/>
    <property type="evidence" value="ECO:0007669"/>
    <property type="project" value="TreeGrafter"/>
</dbReference>
<dbReference type="OrthoDB" id="5853397at2759"/>
<dbReference type="Proteomes" id="UP000054516">
    <property type="component" value="Unassembled WGS sequence"/>
</dbReference>
<dbReference type="EC" id="3.6.1.-" evidence="7"/>
<dbReference type="GO" id="GO:0000956">
    <property type="term" value="P:nuclear-transcribed mRNA catabolic process"/>
    <property type="evidence" value="ECO:0007669"/>
    <property type="project" value="TreeGrafter"/>
</dbReference>
<keyword evidence="7" id="KW-0540">Nuclease</keyword>
<evidence type="ECO:0000256" key="6">
    <source>
        <dbReference type="ARBA" id="ARBA00048124"/>
    </source>
</evidence>
<dbReference type="EMBL" id="DF977451">
    <property type="protein sequence ID" value="GAW25413.1"/>
    <property type="molecule type" value="Genomic_DNA"/>
</dbReference>
<dbReference type="GO" id="GO:0005829">
    <property type="term" value="C:cytosol"/>
    <property type="evidence" value="ECO:0007669"/>
    <property type="project" value="TreeGrafter"/>
</dbReference>
<dbReference type="OMA" id="EKRCEAD"/>
<dbReference type="GO" id="GO:0004518">
    <property type="term" value="F:nuclease activity"/>
    <property type="evidence" value="ECO:0007669"/>
    <property type="project" value="UniProtKB-KW"/>
</dbReference>
<comment type="similarity">
    <text evidence="2 7">Belongs to the DXO/Dom3Z family.</text>
</comment>
<evidence type="ECO:0000256" key="2">
    <source>
        <dbReference type="ARBA" id="ARBA00006562"/>
    </source>
</evidence>
<dbReference type="GO" id="GO:0110155">
    <property type="term" value="P:NAD-cap decapping"/>
    <property type="evidence" value="ECO:0007669"/>
    <property type="project" value="TreeGrafter"/>
</dbReference>
<comment type="subcellular location">
    <subcellularLocation>
        <location evidence="7">Nucleus</location>
    </subcellularLocation>
</comment>
<dbReference type="PANTHER" id="PTHR12395">
    <property type="entry name" value="DOM-3 RELATED"/>
    <property type="match status" value="1"/>
</dbReference>
<dbReference type="PANTHER" id="PTHR12395:SF9">
    <property type="entry name" value="DECAPPING AND EXORIBONUCLEASE PROTEIN"/>
    <property type="match status" value="1"/>
</dbReference>
<keyword evidence="7" id="KW-0479">Metal-binding</keyword>
<evidence type="ECO:0000259" key="8">
    <source>
        <dbReference type="Pfam" id="PF08652"/>
    </source>
</evidence>
<evidence type="ECO:0000256" key="7">
    <source>
        <dbReference type="RuleBase" id="RU367113"/>
    </source>
</evidence>
<keyword evidence="7" id="KW-0694">RNA-binding</keyword>
<keyword evidence="7" id="KW-0378">Hydrolase</keyword>
<evidence type="ECO:0000313" key="10">
    <source>
        <dbReference type="Proteomes" id="UP000054516"/>
    </source>
</evidence>
<protein>
    <recommendedName>
        <fullName evidence="7">Decapping nuclease</fullName>
        <ecNumber evidence="7">3.6.1.-</ecNumber>
    </recommendedName>
</protein>
<comment type="catalytic activity">
    <reaction evidence="3">
        <text>a 5'-end (N(7)-methyl 5'-triphosphoguanosine)-ribonucleoside-ribonucleotide in mRNA + H2O = a (N(7)-methyl 5'-triphosphoguanosine)-nucleoside + a 5'-end phospho-ribonucleoside in mRNA + H(+)</text>
        <dbReference type="Rhea" id="RHEA:66928"/>
        <dbReference type="Rhea" id="RHEA-COMP:15692"/>
        <dbReference type="Rhea" id="RHEA-COMP:17313"/>
        <dbReference type="ChEBI" id="CHEBI:15377"/>
        <dbReference type="ChEBI" id="CHEBI:15378"/>
        <dbReference type="ChEBI" id="CHEBI:138282"/>
        <dbReference type="ChEBI" id="CHEBI:172876"/>
        <dbReference type="ChEBI" id="CHEBI:172877"/>
    </reaction>
    <physiologicalReaction direction="left-to-right" evidence="3">
        <dbReference type="Rhea" id="RHEA:66929"/>
    </physiologicalReaction>
</comment>
<keyword evidence="7" id="KW-0547">Nucleotide-binding</keyword>
<proteinExistence type="inferred from homology"/>
<accession>A0A1S8A5T1</accession>